<accession>A0A5P0ZGL7</accession>
<dbReference type="EMBL" id="VDFM01000003">
    <property type="protein sequence ID" value="MQS52158.1"/>
    <property type="molecule type" value="Genomic_DNA"/>
</dbReference>
<evidence type="ECO:0000313" key="1">
    <source>
        <dbReference type="EMBL" id="MQS52158.1"/>
    </source>
</evidence>
<sequence>MNEDRLNIKITFTNLKEKFIYHIDSVKNDGTFLIVCRAGEFAEWHFKLDEVFEFFVTENAI</sequence>
<proteinExistence type="predicted"/>
<comment type="caution">
    <text evidence="1">The sequence shown here is derived from an EMBL/GenBank/DDBJ whole genome shotgun (WGS) entry which is preliminary data.</text>
</comment>
<organism evidence="1 2">
    <name type="scientific">Companilactobacillus mishanensis</name>
    <dbReference type="NCBI Taxonomy" id="2486008"/>
    <lineage>
        <taxon>Bacteria</taxon>
        <taxon>Bacillati</taxon>
        <taxon>Bacillota</taxon>
        <taxon>Bacilli</taxon>
        <taxon>Lactobacillales</taxon>
        <taxon>Lactobacillaceae</taxon>
        <taxon>Companilactobacillus</taxon>
    </lineage>
</organism>
<dbReference type="RefSeq" id="WP_153382541.1">
    <property type="nucleotide sequence ID" value="NZ_VDFM01000003.1"/>
</dbReference>
<name>A0A5P0ZGL7_9LACO</name>
<protein>
    <submittedName>
        <fullName evidence="1">Uncharacterized protein</fullName>
    </submittedName>
</protein>
<gene>
    <name evidence="1" type="ORF">FHL02_03890</name>
</gene>
<dbReference type="Proteomes" id="UP000380386">
    <property type="component" value="Unassembled WGS sequence"/>
</dbReference>
<evidence type="ECO:0000313" key="2">
    <source>
        <dbReference type="Proteomes" id="UP000380386"/>
    </source>
</evidence>
<dbReference type="AlphaFoldDB" id="A0A5P0ZGL7"/>
<reference evidence="1 2" key="1">
    <citation type="journal article" date="2019" name="Syst. Appl. Microbiol.">
        <title>Polyphasic characterization of two novel Lactobacillus spp. isolated from blown salami packages: Description of Lactobacillus halodurans sp. nov. and Lactobacillus salsicarnum sp. nov.</title>
        <authorList>
            <person name="Schuster J.A."/>
            <person name="Klingl A."/>
            <person name="Vogel R.F."/>
            <person name="Ehrmann M.A."/>
        </authorList>
    </citation>
    <scope>NUCLEOTIDE SEQUENCE [LARGE SCALE GENOMIC DNA]</scope>
    <source>
        <strain evidence="1 2">TMW 1.2118</strain>
    </source>
</reference>